<protein>
    <recommendedName>
        <fullName evidence="4">Lipocalin-like domain-containing protein</fullName>
    </recommendedName>
</protein>
<dbReference type="Proteomes" id="UP000272117">
    <property type="component" value="Unassembled WGS sequence"/>
</dbReference>
<dbReference type="EMBL" id="RJJD01000004">
    <property type="protein sequence ID" value="RNI28827.1"/>
    <property type="molecule type" value="Genomic_DNA"/>
</dbReference>
<gene>
    <name evidence="2" type="ORF">EFB08_09375</name>
</gene>
<organism evidence="2 3">
    <name type="scientific">Rufibacter latericius</name>
    <dbReference type="NCBI Taxonomy" id="2487040"/>
    <lineage>
        <taxon>Bacteria</taxon>
        <taxon>Pseudomonadati</taxon>
        <taxon>Bacteroidota</taxon>
        <taxon>Cytophagia</taxon>
        <taxon>Cytophagales</taxon>
        <taxon>Hymenobacteraceae</taxon>
        <taxon>Rufibacter</taxon>
    </lineage>
</organism>
<evidence type="ECO:0000313" key="2">
    <source>
        <dbReference type="EMBL" id="RNI28827.1"/>
    </source>
</evidence>
<keyword evidence="3" id="KW-1185">Reference proteome</keyword>
<proteinExistence type="predicted"/>
<evidence type="ECO:0008006" key="4">
    <source>
        <dbReference type="Google" id="ProtNLM"/>
    </source>
</evidence>
<comment type="caution">
    <text evidence="2">The sequence shown here is derived from an EMBL/GenBank/DDBJ whole genome shotgun (WGS) entry which is preliminary data.</text>
</comment>
<accession>A0A3M9MUH8</accession>
<feature type="signal peptide" evidence="1">
    <location>
        <begin position="1"/>
        <end position="21"/>
    </location>
</feature>
<feature type="chain" id="PRO_5018204377" description="Lipocalin-like domain-containing protein" evidence="1">
    <location>
        <begin position="22"/>
        <end position="269"/>
    </location>
</feature>
<evidence type="ECO:0000256" key="1">
    <source>
        <dbReference type="SAM" id="SignalP"/>
    </source>
</evidence>
<name>A0A3M9MUH8_9BACT</name>
<dbReference type="RefSeq" id="WP_123126682.1">
    <property type="nucleotide sequence ID" value="NZ_RJJD01000004.1"/>
</dbReference>
<sequence>MKKATILILVLLCVMVAQLQAQTSPAIVGTWEMVSMAGTNEDGGPITRDVTTVKQYKVITPTHWMYIVKGMIRDTLRMHGGHGTYTLTGNKYVEKLSDAATTDFTVKVEGDKLYQDGHIIFPDGKKVELHEVYRKVNGNPNSNKSLVGAWNLISSNYMADGKKVTDTTAKEFQLITPTHFMWVERNGEKPKTVALGSYTLSGDKLLPKFILAPPMMNEKDKLDITAKVEGDKLVLKGTTITAADGKAHEWGVTYQRADVKQAKSVAGTK</sequence>
<dbReference type="OrthoDB" id="892385at2"/>
<keyword evidence="1" id="KW-0732">Signal</keyword>
<evidence type="ECO:0000313" key="3">
    <source>
        <dbReference type="Proteomes" id="UP000272117"/>
    </source>
</evidence>
<dbReference type="AlphaFoldDB" id="A0A3M9MUH8"/>
<reference evidence="2 3" key="1">
    <citation type="submission" date="2018-11" db="EMBL/GenBank/DDBJ databases">
        <title>Rufibacter latericius sp. nov., isolated from water in Baiyang Lake.</title>
        <authorList>
            <person name="Yang Y."/>
        </authorList>
    </citation>
    <scope>NUCLEOTIDE SEQUENCE [LARGE SCALE GENOMIC DNA]</scope>
    <source>
        <strain evidence="2 3">R-22-1c-1</strain>
    </source>
</reference>